<organism evidence="2">
    <name type="scientific">uncultured Mycobacteriales bacterium</name>
    <dbReference type="NCBI Taxonomy" id="581187"/>
    <lineage>
        <taxon>Bacteria</taxon>
        <taxon>Bacillati</taxon>
        <taxon>Actinomycetota</taxon>
        <taxon>Actinomycetes</taxon>
        <taxon>Mycobacteriales</taxon>
        <taxon>environmental samples</taxon>
    </lineage>
</organism>
<feature type="compositionally biased region" description="Polar residues" evidence="1">
    <location>
        <begin position="44"/>
        <end position="57"/>
    </location>
</feature>
<proteinExistence type="predicted"/>
<accession>A0A6J4HF86</accession>
<feature type="non-terminal residue" evidence="2">
    <location>
        <position position="1"/>
    </location>
</feature>
<protein>
    <submittedName>
        <fullName evidence="2">Uncharacterized protein</fullName>
    </submittedName>
</protein>
<sequence>CASRPGASRTPSRDCGSSPSPAGRDRRPARWPTTPVPTRKVTAMTEQAETVTSGARG</sequence>
<feature type="region of interest" description="Disordered" evidence="1">
    <location>
        <begin position="1"/>
        <end position="57"/>
    </location>
</feature>
<dbReference type="AlphaFoldDB" id="A0A6J4HF86"/>
<reference evidence="2" key="1">
    <citation type="submission" date="2020-02" db="EMBL/GenBank/DDBJ databases">
        <authorList>
            <person name="Meier V. D."/>
        </authorList>
    </citation>
    <scope>NUCLEOTIDE SEQUENCE</scope>
    <source>
        <strain evidence="2">AVDCRST_MAG41</strain>
    </source>
</reference>
<name>A0A6J4HF86_9ACTN</name>
<evidence type="ECO:0000256" key="1">
    <source>
        <dbReference type="SAM" id="MobiDB-lite"/>
    </source>
</evidence>
<dbReference type="EMBL" id="CADCTP010000058">
    <property type="protein sequence ID" value="CAA9222739.1"/>
    <property type="molecule type" value="Genomic_DNA"/>
</dbReference>
<feature type="non-terminal residue" evidence="2">
    <location>
        <position position="57"/>
    </location>
</feature>
<gene>
    <name evidence="2" type="ORF">AVDCRST_MAG41-586</name>
</gene>
<evidence type="ECO:0000313" key="2">
    <source>
        <dbReference type="EMBL" id="CAA9222739.1"/>
    </source>
</evidence>